<feature type="transmembrane region" description="Helical" evidence="1">
    <location>
        <begin position="126"/>
        <end position="148"/>
    </location>
</feature>
<organism evidence="3 4">
    <name type="scientific">Candidatus Magasanikbacteria bacterium CG10_big_fil_rev_8_21_14_0_10_36_16</name>
    <dbReference type="NCBI Taxonomy" id="1974645"/>
    <lineage>
        <taxon>Bacteria</taxon>
        <taxon>Candidatus Magasanikiibacteriota</taxon>
    </lineage>
</organism>
<reference evidence="4" key="1">
    <citation type="submission" date="2017-09" db="EMBL/GenBank/DDBJ databases">
        <title>Depth-based differentiation of microbial function through sediment-hosted aquifers and enrichment of novel symbionts in the deep terrestrial subsurface.</title>
        <authorList>
            <person name="Probst A.J."/>
            <person name="Ladd B."/>
            <person name="Jarett J.K."/>
            <person name="Geller-Mcgrath D.E."/>
            <person name="Sieber C.M.K."/>
            <person name="Emerson J.B."/>
            <person name="Anantharaman K."/>
            <person name="Thomas B.C."/>
            <person name="Malmstrom R."/>
            <person name="Stieglmeier M."/>
            <person name="Klingl A."/>
            <person name="Woyke T."/>
            <person name="Ryan C.M."/>
            <person name="Banfield J.F."/>
        </authorList>
    </citation>
    <scope>NUCLEOTIDE SEQUENCE [LARGE SCALE GENOMIC DNA]</scope>
</reference>
<dbReference type="EMBL" id="PFBU01000006">
    <property type="protein sequence ID" value="PIR78665.1"/>
    <property type="molecule type" value="Genomic_DNA"/>
</dbReference>
<dbReference type="AlphaFoldDB" id="A0A2H0TZK1"/>
<evidence type="ECO:0000313" key="3">
    <source>
        <dbReference type="EMBL" id="PIR78665.1"/>
    </source>
</evidence>
<accession>A0A2H0TZK1</accession>
<feature type="transmembrane region" description="Helical" evidence="1">
    <location>
        <begin position="12"/>
        <end position="36"/>
    </location>
</feature>
<keyword evidence="1" id="KW-1133">Transmembrane helix</keyword>
<dbReference type="Pfam" id="PF18920">
    <property type="entry name" value="DUF5671"/>
    <property type="match status" value="1"/>
</dbReference>
<dbReference type="Proteomes" id="UP000230852">
    <property type="component" value="Unassembled WGS sequence"/>
</dbReference>
<feature type="transmembrane region" description="Helical" evidence="1">
    <location>
        <begin position="160"/>
        <end position="182"/>
    </location>
</feature>
<protein>
    <recommendedName>
        <fullName evidence="2">DUF5671 domain-containing protein</fullName>
    </recommendedName>
</protein>
<proteinExistence type="predicted"/>
<comment type="caution">
    <text evidence="3">The sequence shown here is derived from an EMBL/GenBank/DDBJ whole genome shotgun (WGS) entry which is preliminary data.</text>
</comment>
<keyword evidence="1" id="KW-0812">Transmembrane</keyword>
<evidence type="ECO:0000259" key="2">
    <source>
        <dbReference type="Pfam" id="PF18920"/>
    </source>
</evidence>
<feature type="transmembrane region" description="Helical" evidence="1">
    <location>
        <begin position="97"/>
        <end position="120"/>
    </location>
</feature>
<feature type="domain" description="DUF5671" evidence="2">
    <location>
        <begin position="12"/>
        <end position="145"/>
    </location>
</feature>
<gene>
    <name evidence="3" type="ORF">COU28_00320</name>
</gene>
<dbReference type="InterPro" id="IPR043728">
    <property type="entry name" value="DUF5671"/>
</dbReference>
<keyword evidence="1" id="KW-0472">Membrane</keyword>
<evidence type="ECO:0000256" key="1">
    <source>
        <dbReference type="SAM" id="Phobius"/>
    </source>
</evidence>
<name>A0A2H0TZK1_9BACT</name>
<evidence type="ECO:0000313" key="4">
    <source>
        <dbReference type="Proteomes" id="UP000230852"/>
    </source>
</evidence>
<sequence>MDQPTKNTPKDAFLHLFNIFTFYLSVVAFITLLIQYVNKLFPDPLNYYFDGITNSVTWSSSVLLIAVPAFIITTWLLEKDIRLVPEKKDFRLRKWLLYFTLFLAAVTIIIDLMTFVYNFLQGELTIRFFLKVLVVLLVAGAVFAYYMWDLKKINEKTNMLKILATILSVVVLGSVIAGFFIVGSPQEQRRQKFDDTRIQNLADIQGQIVNYWQQKNILPEKLSLLQNDITGFMIPADPKTNEPYSYTIKSDLTFELCANFDTEFTSEDAINKSKYGVINSFPYLSQNWTHSTGKVCFERTIDPQMFTTEANLNPKVLR</sequence>
<feature type="transmembrane region" description="Helical" evidence="1">
    <location>
        <begin position="56"/>
        <end position="77"/>
    </location>
</feature>